<accession>A0A084XZ91</accession>
<protein>
    <submittedName>
        <fullName evidence="1">Uncharacterized protein</fullName>
    </submittedName>
</protein>
<name>A0A084XZ91_9PROT</name>
<dbReference type="Proteomes" id="UP000019812">
    <property type="component" value="Unassembled WGS sequence"/>
</dbReference>
<evidence type="ECO:0000313" key="1">
    <source>
        <dbReference type="EMBL" id="KFB67785.1"/>
    </source>
</evidence>
<dbReference type="EMBL" id="JDSS02000024">
    <property type="protein sequence ID" value="KFB67785.1"/>
    <property type="molecule type" value="Genomic_DNA"/>
</dbReference>
<sequence length="95" mass="10285">MDPCGLLTVRSPGGHPGDESVQRVTFRIGVSPQVIARLLPCPLHGLDVPQAKITALVISAEAASKTNVKLAEFGGFQRDRQALAQWLARFAFEFL</sequence>
<gene>
    <name evidence="1" type="ORF">CAPSK01_002373</name>
</gene>
<proteinExistence type="predicted"/>
<dbReference type="AlphaFoldDB" id="A0A084XZ91"/>
<organism evidence="1 2">
    <name type="scientific">Candidatus Accumulibacter vicinus</name>
    <dbReference type="NCBI Taxonomy" id="2954382"/>
    <lineage>
        <taxon>Bacteria</taxon>
        <taxon>Pseudomonadati</taxon>
        <taxon>Pseudomonadota</taxon>
        <taxon>Betaproteobacteria</taxon>
        <taxon>Candidatus Accumulibacter</taxon>
    </lineage>
</organism>
<comment type="caution">
    <text evidence="1">The sequence shown here is derived from an EMBL/GenBank/DDBJ whole genome shotgun (WGS) entry which is preliminary data.</text>
</comment>
<evidence type="ECO:0000313" key="2">
    <source>
        <dbReference type="Proteomes" id="UP000019812"/>
    </source>
</evidence>
<reference evidence="1 2" key="1">
    <citation type="submission" date="2014-07" db="EMBL/GenBank/DDBJ databases">
        <title>Expanding our view of genomic diversity in Candidatus Accumulibacter clades.</title>
        <authorList>
            <person name="Skennerton C.T."/>
            <person name="Barr J.J."/>
            <person name="Slater F.R."/>
            <person name="Bond P.L."/>
            <person name="Tyson G.W."/>
        </authorList>
    </citation>
    <scope>NUCLEOTIDE SEQUENCE [LARGE SCALE GENOMIC DNA]</scope>
    <source>
        <strain evidence="2">SK-01</strain>
    </source>
</reference>